<proteinExistence type="predicted"/>
<sequence length="192" mass="21195">MIIDFVPLESERRGPAIGKWLSRVGLSTNDAAAVTTIPNKLLISWITCEAKIPDGSWSELSSFFYTHANQSTDIAVLRDADGVHPLEIVTRGCYVDHIVARDNRSGVVSIYSQADQFQPEGVSYQLFDAGVNADALAKMEAWAVELRTCGDEEKLQAAEINRGLIRMALQKHLRQSFVKMIMAAASEHRDCG</sequence>
<dbReference type="EMBL" id="JPGG01000011">
    <property type="protein sequence ID" value="KGC24060.1"/>
    <property type="molecule type" value="Genomic_DNA"/>
</dbReference>
<gene>
    <name evidence="1" type="ORF">DM48_8015</name>
</gene>
<dbReference type="KEGG" id="bgo:BM43_7546"/>
<comment type="caution">
    <text evidence="1">The sequence shown here is derived from an EMBL/GenBank/DDBJ whole genome shotgun (WGS) entry which is preliminary data.</text>
</comment>
<organism evidence="1 2">
    <name type="scientific">Burkholderia gladioli</name>
    <name type="common">Pseudomonas marginata</name>
    <name type="synonym">Phytomonas marginata</name>
    <dbReference type="NCBI Taxonomy" id="28095"/>
    <lineage>
        <taxon>Bacteria</taxon>
        <taxon>Pseudomonadati</taxon>
        <taxon>Pseudomonadota</taxon>
        <taxon>Betaproteobacteria</taxon>
        <taxon>Burkholderiales</taxon>
        <taxon>Burkholderiaceae</taxon>
        <taxon>Burkholderia</taxon>
    </lineage>
</organism>
<accession>A0AAW3FAY3</accession>
<dbReference type="AlphaFoldDB" id="A0AAW3FAY3"/>
<dbReference type="Proteomes" id="UP000029590">
    <property type="component" value="Unassembled WGS sequence"/>
</dbReference>
<evidence type="ECO:0000313" key="2">
    <source>
        <dbReference type="Proteomes" id="UP000029590"/>
    </source>
</evidence>
<reference evidence="1 2" key="1">
    <citation type="submission" date="2014-04" db="EMBL/GenBank/DDBJ databases">
        <authorList>
            <person name="Bishop-Lilly K.A."/>
            <person name="Broomall S.M."/>
            <person name="Chain P.S."/>
            <person name="Chertkov O."/>
            <person name="Coyne S.R."/>
            <person name="Daligault H.E."/>
            <person name="Davenport K.W."/>
            <person name="Erkkila T."/>
            <person name="Frey K.G."/>
            <person name="Gibbons H.S."/>
            <person name="Gu W."/>
            <person name="Jaissle J."/>
            <person name="Johnson S.L."/>
            <person name="Koroleva G.I."/>
            <person name="Ladner J.T."/>
            <person name="Lo C.-C."/>
            <person name="Minogue T.D."/>
            <person name="Munk C."/>
            <person name="Palacios G.F."/>
            <person name="Redden C.L."/>
            <person name="Rosenzweig C.N."/>
            <person name="Scholz M.B."/>
            <person name="Teshima H."/>
            <person name="Xu Y."/>
        </authorList>
    </citation>
    <scope>NUCLEOTIDE SEQUENCE [LARGE SCALE GENOMIC DNA]</scope>
    <source>
        <strain evidence="2">gladioli</strain>
    </source>
</reference>
<name>A0AAW3FAY3_BURGA</name>
<protein>
    <submittedName>
        <fullName evidence="1">Uncharacterized protein</fullName>
    </submittedName>
</protein>
<evidence type="ECO:0000313" key="1">
    <source>
        <dbReference type="EMBL" id="KGC24060.1"/>
    </source>
</evidence>